<proteinExistence type="predicted"/>
<name>S8DCL0_9LAMI</name>
<protein>
    <submittedName>
        <fullName evidence="1">Uncharacterized protein</fullName>
    </submittedName>
</protein>
<keyword evidence="2" id="KW-1185">Reference proteome</keyword>
<gene>
    <name evidence="1" type="ORF">M569_17734</name>
</gene>
<evidence type="ECO:0000313" key="1">
    <source>
        <dbReference type="EMBL" id="EPS57092.1"/>
    </source>
</evidence>
<organism evidence="1 2">
    <name type="scientific">Genlisea aurea</name>
    <dbReference type="NCBI Taxonomy" id="192259"/>
    <lineage>
        <taxon>Eukaryota</taxon>
        <taxon>Viridiplantae</taxon>
        <taxon>Streptophyta</taxon>
        <taxon>Embryophyta</taxon>
        <taxon>Tracheophyta</taxon>
        <taxon>Spermatophyta</taxon>
        <taxon>Magnoliopsida</taxon>
        <taxon>eudicotyledons</taxon>
        <taxon>Gunneridae</taxon>
        <taxon>Pentapetalae</taxon>
        <taxon>asterids</taxon>
        <taxon>lamiids</taxon>
        <taxon>Lamiales</taxon>
        <taxon>Lentibulariaceae</taxon>
        <taxon>Genlisea</taxon>
    </lineage>
</organism>
<sequence>MDPLSDTLVLELTRLYLGVTIDTLVLRLLPCFTIVTLDLGYNDFYLGYNVCYLGYNDWVVMATLGVTTVTLDVRLLLRV</sequence>
<dbReference type="AlphaFoldDB" id="S8DCL0"/>
<reference evidence="1 2" key="1">
    <citation type="journal article" date="2013" name="BMC Genomics">
        <title>The miniature genome of a carnivorous plant Genlisea aurea contains a low number of genes and short non-coding sequences.</title>
        <authorList>
            <person name="Leushkin E.V."/>
            <person name="Sutormin R.A."/>
            <person name="Nabieva E.R."/>
            <person name="Penin A.A."/>
            <person name="Kondrashov A.S."/>
            <person name="Logacheva M.D."/>
        </authorList>
    </citation>
    <scope>NUCLEOTIDE SEQUENCE [LARGE SCALE GENOMIC DNA]</scope>
</reference>
<accession>S8DCL0</accession>
<dbReference type="EMBL" id="AUSU01010686">
    <property type="protein sequence ID" value="EPS57092.1"/>
    <property type="molecule type" value="Genomic_DNA"/>
</dbReference>
<comment type="caution">
    <text evidence="1">The sequence shown here is derived from an EMBL/GenBank/DDBJ whole genome shotgun (WGS) entry which is preliminary data.</text>
</comment>
<dbReference type="Proteomes" id="UP000015453">
    <property type="component" value="Unassembled WGS sequence"/>
</dbReference>
<evidence type="ECO:0000313" key="2">
    <source>
        <dbReference type="Proteomes" id="UP000015453"/>
    </source>
</evidence>